<feature type="domain" description="Hydantoinase A/oxoprolinase" evidence="1">
    <location>
        <begin position="206"/>
        <end position="497"/>
    </location>
</feature>
<evidence type="ECO:0000313" key="4">
    <source>
        <dbReference type="EMBL" id="MBP2329271.1"/>
    </source>
</evidence>
<keyword evidence="4" id="KW-0378">Hydrolase</keyword>
<feature type="domain" description="Acetophenone carboxylase-like C-terminal" evidence="3">
    <location>
        <begin position="536"/>
        <end position="679"/>
    </location>
</feature>
<dbReference type="InterPro" id="IPR045079">
    <property type="entry name" value="Oxoprolinase-like"/>
</dbReference>
<evidence type="ECO:0000259" key="1">
    <source>
        <dbReference type="Pfam" id="PF01968"/>
    </source>
</evidence>
<dbReference type="InterPro" id="IPR049517">
    <property type="entry name" value="ACX-like_C"/>
</dbReference>
<proteinExistence type="predicted"/>
<dbReference type="Pfam" id="PF19278">
    <property type="entry name" value="Hydant_A_C"/>
    <property type="match status" value="1"/>
</dbReference>
<feature type="domain" description="Hydantoinase/oxoprolinase N-terminal" evidence="2">
    <location>
        <begin position="4"/>
        <end position="185"/>
    </location>
</feature>
<organism evidence="4 5">
    <name type="scientific">Kibdelosporangium banguiense</name>
    <dbReference type="NCBI Taxonomy" id="1365924"/>
    <lineage>
        <taxon>Bacteria</taxon>
        <taxon>Bacillati</taxon>
        <taxon>Actinomycetota</taxon>
        <taxon>Actinomycetes</taxon>
        <taxon>Pseudonocardiales</taxon>
        <taxon>Pseudonocardiaceae</taxon>
        <taxon>Kibdelosporangium</taxon>
    </lineage>
</organism>
<accession>A0ABS4TY16</accession>
<dbReference type="Proteomes" id="UP001519332">
    <property type="component" value="Unassembled WGS sequence"/>
</dbReference>
<dbReference type="EC" id="3.5.2.14" evidence="4"/>
<protein>
    <submittedName>
        <fullName evidence="4">N-methylhydantoinase A</fullName>
        <ecNumber evidence="4">3.5.2.14</ecNumber>
    </submittedName>
</protein>
<gene>
    <name evidence="4" type="ORF">JOF56_009656</name>
</gene>
<comment type="caution">
    <text evidence="4">The sequence shown here is derived from an EMBL/GenBank/DDBJ whole genome shotgun (WGS) entry which is preliminary data.</text>
</comment>
<reference evidence="4 5" key="1">
    <citation type="submission" date="2021-03" db="EMBL/GenBank/DDBJ databases">
        <title>Sequencing the genomes of 1000 actinobacteria strains.</title>
        <authorList>
            <person name="Klenk H.-P."/>
        </authorList>
    </citation>
    <scope>NUCLEOTIDE SEQUENCE [LARGE SCALE GENOMIC DNA]</scope>
    <source>
        <strain evidence="4 5">DSM 46670</strain>
    </source>
</reference>
<name>A0ABS4TY16_9PSEU</name>
<evidence type="ECO:0000259" key="3">
    <source>
        <dbReference type="Pfam" id="PF19278"/>
    </source>
</evidence>
<evidence type="ECO:0000259" key="2">
    <source>
        <dbReference type="Pfam" id="PF05378"/>
    </source>
</evidence>
<dbReference type="InterPro" id="IPR008040">
    <property type="entry name" value="Hydant_A_N"/>
</dbReference>
<sequence length="690" mass="73107">MSFRIAVDAGGTFTDVAVSGKDGRLVLGKSPTTRDRIFEGLRAGLEMAAEQIGLPAATIVQRCDLFVYATTHATNAMLTGHVAKTAFLTTKGFPDTLVLRQGGKQSAYDFTQQFPAPYIPRRLTFEIDERVDTEGGVVAPLDEAATRTVLKLLGDQGVEAVAVSLINAVANPVHEQAAGRLIEELLPGVPYTLSSALNPIVGEYPRSSSAAIDASIKPLMQRHLLGVRDDLRAAGFAGELLVASSSGGTMHLEDLVERPIYTLKSGPSLAPVAGREYGSGQIGSEDIVVADTGGTSFDVSLLRAGRIKFTRDTWLGPKYTGHLTGLSSVDIRSVGAGGGSIAWIDPGGLLRVGPESAGADPGPACYGRGGERPTVTDAAVVLGYIDPDFFLGGRMRIDVDAARRVLAPLAAELGESLERTAFGVITVASELMVLAIQDITISEGVDPRESLVVAGGGAAGLNIGPIGRELGCRRVLIPRTSGAFSACGGQFSDVVSETWRSHEFLSASGSVDAVNAVLDGIDAELDDIAQRLRDRGFTRFQRQYLVEARYPGQFWDLEVELDSPRLKSDADVESLRRAVGAAHERVFAVAGEGDVECLVWKGRLTAKVERRTPGTGAVTTQSTPEPYRTRTGYFGDDRARDVPVFLGDSLAPGNRIAGPALILEPTTTIVVYPGSDVELTSEGHYLMELG</sequence>
<dbReference type="GO" id="GO:0047423">
    <property type="term" value="F:N-methylhydantoinase (ATP-hydrolyzing) activity"/>
    <property type="evidence" value="ECO:0007669"/>
    <property type="project" value="UniProtKB-EC"/>
</dbReference>
<dbReference type="RefSeq" id="WP_209646100.1">
    <property type="nucleotide sequence ID" value="NZ_JAGINW010000001.1"/>
</dbReference>
<dbReference type="Pfam" id="PF05378">
    <property type="entry name" value="Hydant_A_N"/>
    <property type="match status" value="1"/>
</dbReference>
<evidence type="ECO:0000313" key="5">
    <source>
        <dbReference type="Proteomes" id="UP001519332"/>
    </source>
</evidence>
<dbReference type="Pfam" id="PF01968">
    <property type="entry name" value="Hydantoinase_A"/>
    <property type="match status" value="1"/>
</dbReference>
<dbReference type="InterPro" id="IPR002821">
    <property type="entry name" value="Hydantoinase_A"/>
</dbReference>
<keyword evidence="5" id="KW-1185">Reference proteome</keyword>
<dbReference type="EMBL" id="JAGINW010000001">
    <property type="protein sequence ID" value="MBP2329271.1"/>
    <property type="molecule type" value="Genomic_DNA"/>
</dbReference>
<dbReference type="PANTHER" id="PTHR11365">
    <property type="entry name" value="5-OXOPROLINASE RELATED"/>
    <property type="match status" value="1"/>
</dbReference>
<dbReference type="PANTHER" id="PTHR11365:SF23">
    <property type="entry name" value="HYPOTHETICAL 5-OXOPROLINASE (EUROFUNG)-RELATED"/>
    <property type="match status" value="1"/>
</dbReference>